<dbReference type="RefSeq" id="WP_073069174.1">
    <property type="nucleotide sequence ID" value="NZ_MPPI01000001.1"/>
</dbReference>
<reference evidence="1 2" key="1">
    <citation type="submission" date="2018-02" db="EMBL/GenBank/DDBJ databases">
        <authorList>
            <person name="Cohen D.B."/>
            <person name="Kent A.D."/>
        </authorList>
    </citation>
    <scope>NUCLEOTIDE SEQUENCE [LARGE SCALE GENOMIC DNA]</scope>
    <source>
        <strain evidence="1 2">ULC007</strain>
    </source>
</reference>
<dbReference type="Proteomes" id="UP000238634">
    <property type="component" value="Unassembled WGS sequence"/>
</dbReference>
<reference evidence="1 2" key="2">
    <citation type="submission" date="2018-03" db="EMBL/GenBank/DDBJ databases">
        <title>The ancient ancestry and fast evolution of plastids.</title>
        <authorList>
            <person name="Moore K.R."/>
            <person name="Magnabosco C."/>
            <person name="Momper L."/>
            <person name="Gold D.A."/>
            <person name="Bosak T."/>
            <person name="Fournier G.P."/>
        </authorList>
    </citation>
    <scope>NUCLEOTIDE SEQUENCE [LARGE SCALE GENOMIC DNA]</scope>
    <source>
        <strain evidence="1 2">ULC007</strain>
    </source>
</reference>
<dbReference type="EMBL" id="PVWG01000001">
    <property type="protein sequence ID" value="PSB22156.1"/>
    <property type="molecule type" value="Genomic_DNA"/>
</dbReference>
<gene>
    <name evidence="1" type="ORF">C7B65_01760</name>
</gene>
<dbReference type="OrthoDB" id="2643721at2"/>
<protein>
    <submittedName>
        <fullName evidence="1">Uncharacterized protein</fullName>
    </submittedName>
</protein>
<evidence type="ECO:0000313" key="2">
    <source>
        <dbReference type="Proteomes" id="UP000238634"/>
    </source>
</evidence>
<dbReference type="AlphaFoldDB" id="A0A2T1DNT6"/>
<comment type="caution">
    <text evidence="1">The sequence shown here is derived from an EMBL/GenBank/DDBJ whole genome shotgun (WGS) entry which is preliminary data.</text>
</comment>
<proteinExistence type="predicted"/>
<dbReference type="STRING" id="1920490.GCA_001895925_00900"/>
<sequence>MPGDESFDSIRLRTAGADFEQWPKLSCSELGLLDVDVSDLRLDGGRSVQFQGNGQIRTAGSLRIFTDTPVATEKLTVLPNGNVGIGNAAPTTKLEVSGTVKANLFQGNFSGDGSALTNLSVAASQWQNGASSSISYSAGNVGIGTTTPQGKLDVSGDIRAGNSDLYFTKTDHNHTGIGNTPGWAAIENSASHESLMILGRNQGTGGSISRVVKLWDYLQVNGNLDVTGNINGRVTGIGFASASVQNGQTIPVPSGFTREECVFFASIKFLNFRSGEAVSVNVVVDGTGKVTINPPDKVVAIGVALAKKGGW</sequence>
<organism evidence="1 2">
    <name type="scientific">Phormidesmis priestleyi ULC007</name>
    <dbReference type="NCBI Taxonomy" id="1920490"/>
    <lineage>
        <taxon>Bacteria</taxon>
        <taxon>Bacillati</taxon>
        <taxon>Cyanobacteriota</taxon>
        <taxon>Cyanophyceae</taxon>
        <taxon>Leptolyngbyales</taxon>
        <taxon>Leptolyngbyaceae</taxon>
        <taxon>Phormidesmis</taxon>
    </lineage>
</organism>
<name>A0A2T1DNT6_9CYAN</name>
<accession>A0A2T1DNT6</accession>
<evidence type="ECO:0000313" key="1">
    <source>
        <dbReference type="EMBL" id="PSB22156.1"/>
    </source>
</evidence>
<keyword evidence="2" id="KW-1185">Reference proteome</keyword>